<reference evidence="2" key="1">
    <citation type="submission" date="2017-03" db="EMBL/GenBank/DDBJ databases">
        <title>Phytopthora megakarya and P. palmivora, two closely related causual agents of cacao black pod achieved similar genome size and gene model numbers by different mechanisms.</title>
        <authorList>
            <person name="Ali S."/>
            <person name="Shao J."/>
            <person name="Larry D.J."/>
            <person name="Kronmiller B."/>
            <person name="Shen D."/>
            <person name="Strem M.D."/>
            <person name="Melnick R.L."/>
            <person name="Guiltinan M.J."/>
            <person name="Tyler B.M."/>
            <person name="Meinhardt L.W."/>
            <person name="Bailey B.A."/>
        </authorList>
    </citation>
    <scope>NUCLEOTIDE SEQUENCE [LARGE SCALE GENOMIC DNA]</scope>
    <source>
        <strain evidence="2">zdho120</strain>
    </source>
</reference>
<comment type="caution">
    <text evidence="1">The sequence shown here is derived from an EMBL/GenBank/DDBJ whole genome shotgun (WGS) entry which is preliminary data.</text>
</comment>
<name>A0A225WYX7_9STRA</name>
<organism evidence="1 2">
    <name type="scientific">Phytophthora megakarya</name>
    <dbReference type="NCBI Taxonomy" id="4795"/>
    <lineage>
        <taxon>Eukaryota</taxon>
        <taxon>Sar</taxon>
        <taxon>Stramenopiles</taxon>
        <taxon>Oomycota</taxon>
        <taxon>Peronosporomycetes</taxon>
        <taxon>Peronosporales</taxon>
        <taxon>Peronosporaceae</taxon>
        <taxon>Phytophthora</taxon>
    </lineage>
</organism>
<gene>
    <name evidence="1" type="ORF">PHMEG_0002482</name>
</gene>
<dbReference type="Proteomes" id="UP000198211">
    <property type="component" value="Unassembled WGS sequence"/>
</dbReference>
<dbReference type="EMBL" id="NBNE01000111">
    <property type="protein sequence ID" value="OWZ22763.1"/>
    <property type="molecule type" value="Genomic_DNA"/>
</dbReference>
<protein>
    <submittedName>
        <fullName evidence="1">Uncharacterized protein</fullName>
    </submittedName>
</protein>
<accession>A0A225WYX7</accession>
<evidence type="ECO:0000313" key="2">
    <source>
        <dbReference type="Proteomes" id="UP000198211"/>
    </source>
</evidence>
<keyword evidence="2" id="KW-1185">Reference proteome</keyword>
<dbReference type="AlphaFoldDB" id="A0A225WYX7"/>
<evidence type="ECO:0000313" key="1">
    <source>
        <dbReference type="EMBL" id="OWZ22763.1"/>
    </source>
</evidence>
<proteinExistence type="predicted"/>
<sequence>MEPENKRIGRRKRNPYNVAMAWNADEHATFNSVVSFVTDSELMMFPTEAAELLLLQIRPRRDTTSWSLKPNIAILPPIERTHEVVVCKGGCSNYRAPLDGYRNERNFSDKARERSLETLGDTHLWALLYY</sequence>